<keyword evidence="4 6" id="KW-0808">Transferase</keyword>
<dbReference type="EC" id="2.1.1.-" evidence="6"/>
<dbReference type="PANTHER" id="PTHR31760">
    <property type="entry name" value="S-ADENOSYL-L-METHIONINE-DEPENDENT METHYLTRANSFERASES SUPERFAMILY PROTEIN"/>
    <property type="match status" value="1"/>
</dbReference>
<dbReference type="Pfam" id="PF02527">
    <property type="entry name" value="GidB"/>
    <property type="match status" value="1"/>
</dbReference>
<feature type="binding site" evidence="6">
    <location>
        <position position="134"/>
    </location>
    <ligand>
        <name>S-adenosyl-L-methionine</name>
        <dbReference type="ChEBI" id="CHEBI:59789"/>
    </ligand>
</feature>
<comment type="function">
    <text evidence="6">Specifically methylates the N7 position of a guanine in 16S rRNA.</text>
</comment>
<dbReference type="Gene3D" id="3.40.50.150">
    <property type="entry name" value="Vaccinia Virus protein VP39"/>
    <property type="match status" value="1"/>
</dbReference>
<evidence type="ECO:0000256" key="6">
    <source>
        <dbReference type="HAMAP-Rule" id="MF_00074"/>
    </source>
</evidence>
<accession>A0A7C9NL19</accession>
<keyword evidence="3 6" id="KW-0489">Methyltransferase</keyword>
<keyword evidence="5 6" id="KW-0949">S-adenosyl-L-methionine</keyword>
<evidence type="ECO:0000256" key="2">
    <source>
        <dbReference type="ARBA" id="ARBA00022552"/>
    </source>
</evidence>
<evidence type="ECO:0000256" key="5">
    <source>
        <dbReference type="ARBA" id="ARBA00022691"/>
    </source>
</evidence>
<dbReference type="SUPFAM" id="SSF53335">
    <property type="entry name" value="S-adenosyl-L-methionine-dependent methyltransferases"/>
    <property type="match status" value="1"/>
</dbReference>
<dbReference type="GO" id="GO:0005829">
    <property type="term" value="C:cytosol"/>
    <property type="evidence" value="ECO:0007669"/>
    <property type="project" value="TreeGrafter"/>
</dbReference>
<keyword evidence="1 6" id="KW-0963">Cytoplasm</keyword>
<dbReference type="NCBIfam" id="TIGR00138">
    <property type="entry name" value="rsmG_gidB"/>
    <property type="match status" value="1"/>
</dbReference>
<gene>
    <name evidence="6 7" type="primary">rsmG</name>
    <name evidence="7" type="ORF">D1639_03175</name>
</gene>
<comment type="caution">
    <text evidence="7">The sequence shown here is derived from an EMBL/GenBank/DDBJ whole genome shotgun (WGS) entry which is preliminary data.</text>
</comment>
<feature type="binding site" evidence="6">
    <location>
        <begin position="117"/>
        <end position="118"/>
    </location>
    <ligand>
        <name>S-adenosyl-L-methionine</name>
        <dbReference type="ChEBI" id="CHEBI:59789"/>
    </ligand>
</feature>
<reference evidence="7" key="1">
    <citation type="submission" date="2018-08" db="EMBL/GenBank/DDBJ databases">
        <title>Murine metabolic-syndrome-specific gut microbial biobank.</title>
        <authorList>
            <person name="Liu C."/>
        </authorList>
    </citation>
    <scope>NUCLEOTIDE SEQUENCE [LARGE SCALE GENOMIC DNA]</scope>
    <source>
        <strain evidence="7">Z82</strain>
    </source>
</reference>
<dbReference type="CDD" id="cd02440">
    <property type="entry name" value="AdoMet_MTases"/>
    <property type="match status" value="1"/>
</dbReference>
<proteinExistence type="inferred from homology"/>
<evidence type="ECO:0000256" key="3">
    <source>
        <dbReference type="ARBA" id="ARBA00022603"/>
    </source>
</evidence>
<dbReference type="InterPro" id="IPR003682">
    <property type="entry name" value="rRNA_ssu_MeTfrase_G"/>
</dbReference>
<feature type="binding site" evidence="6">
    <location>
        <position position="72"/>
    </location>
    <ligand>
        <name>S-adenosyl-L-methionine</name>
        <dbReference type="ChEBI" id="CHEBI:59789"/>
    </ligand>
</feature>
<comment type="subcellular location">
    <subcellularLocation>
        <location evidence="6">Cytoplasm</location>
    </subcellularLocation>
</comment>
<protein>
    <recommendedName>
        <fullName evidence="6">Ribosomal RNA small subunit methyltransferase G</fullName>
        <ecNumber evidence="6">2.1.1.-</ecNumber>
    </recommendedName>
    <alternativeName>
        <fullName evidence="6">16S rRNA 7-methylguanosine methyltransferase</fullName>
        <shortName evidence="6">16S rRNA m7G methyltransferase</shortName>
    </alternativeName>
</protein>
<dbReference type="HAMAP" id="MF_00074">
    <property type="entry name" value="16SrRNA_methyltr_G"/>
    <property type="match status" value="1"/>
</dbReference>
<dbReference type="EMBL" id="QWKH01000012">
    <property type="protein sequence ID" value="NBI34047.1"/>
    <property type="molecule type" value="Genomic_DNA"/>
</dbReference>
<evidence type="ECO:0000256" key="4">
    <source>
        <dbReference type="ARBA" id="ARBA00022679"/>
    </source>
</evidence>
<comment type="similarity">
    <text evidence="6">Belongs to the methyltransferase superfamily. RNA methyltransferase RsmG family.</text>
</comment>
<sequence>MREGEPVAAQPSALMERYLDRLIQENEKTNVTRITDKESAQVLHLEDSLVALPEMGDAPEGPYADLGSGGGFPGVPLAVATGRPTLLVDSVAKKMQLVHGIVQELGIGNVEVYAGRIEDLARQRPGEFSVVTARALAQLSVLMELSSPLLRLGGRLVCYKANPSEEELSHGLSLQDTLGFSLVSQREVDLHGNHRTILCFEKITQPSIKLPRKTGFAQKKPL</sequence>
<dbReference type="InterPro" id="IPR029063">
    <property type="entry name" value="SAM-dependent_MTases_sf"/>
</dbReference>
<evidence type="ECO:0000313" key="7">
    <source>
        <dbReference type="EMBL" id="NBI34047.1"/>
    </source>
</evidence>
<keyword evidence="2 6" id="KW-0698">rRNA processing</keyword>
<dbReference type="AlphaFoldDB" id="A0A7C9NL19"/>
<evidence type="ECO:0000256" key="1">
    <source>
        <dbReference type="ARBA" id="ARBA00022490"/>
    </source>
</evidence>
<feature type="binding site" evidence="6">
    <location>
        <position position="67"/>
    </location>
    <ligand>
        <name>S-adenosyl-L-methionine</name>
        <dbReference type="ChEBI" id="CHEBI:59789"/>
    </ligand>
</feature>
<organism evidence="7">
    <name type="scientific">Muribaculaceae bacterium Z82</name>
    <dbReference type="NCBI Taxonomy" id="2304548"/>
    <lineage>
        <taxon>Bacteria</taxon>
        <taxon>Pseudomonadati</taxon>
        <taxon>Bacteroidota</taxon>
        <taxon>Bacteroidia</taxon>
        <taxon>Bacteroidales</taxon>
        <taxon>Muribaculaceae</taxon>
    </lineage>
</organism>
<dbReference type="PANTHER" id="PTHR31760:SF0">
    <property type="entry name" value="S-ADENOSYL-L-METHIONINE-DEPENDENT METHYLTRANSFERASES SUPERFAMILY PROTEIN"/>
    <property type="match status" value="1"/>
</dbReference>
<dbReference type="GO" id="GO:0070043">
    <property type="term" value="F:rRNA (guanine-N7-)-methyltransferase activity"/>
    <property type="evidence" value="ECO:0007669"/>
    <property type="project" value="UniProtKB-UniRule"/>
</dbReference>
<name>A0A7C9NL19_9BACT</name>
<comment type="caution">
    <text evidence="6">Lacks conserved residue(s) required for the propagation of feature annotation.</text>
</comment>